<dbReference type="InterPro" id="IPR007074">
    <property type="entry name" value="LicD/FKTN/FKRP_NTP_transf"/>
</dbReference>
<dbReference type="GeneID" id="73469888"/>
<dbReference type="PANTHER" id="PTHR15407:SF28">
    <property type="entry name" value="RIBITOL-5-PHOSPHATE TRANSFERASE FKTN"/>
    <property type="match status" value="1"/>
</dbReference>
<evidence type="ECO:0000313" key="8">
    <source>
        <dbReference type="Proteomes" id="UP000694255"/>
    </source>
</evidence>
<evidence type="ECO:0000313" key="7">
    <source>
        <dbReference type="EMBL" id="KAG7663435.1"/>
    </source>
</evidence>
<dbReference type="InterPro" id="IPR009644">
    <property type="entry name" value="FKTN/MNN4/W02B3.4-1"/>
</dbReference>
<dbReference type="Pfam" id="PF04991">
    <property type="entry name" value="LicD"/>
    <property type="match status" value="1"/>
</dbReference>
<dbReference type="GO" id="GO:0016020">
    <property type="term" value="C:membrane"/>
    <property type="evidence" value="ECO:0007669"/>
    <property type="project" value="UniProtKB-SubCell"/>
</dbReference>
<keyword evidence="2 5" id="KW-0812">Transmembrane</keyword>
<comment type="subcellular location">
    <subcellularLocation>
        <location evidence="1">Membrane</location>
        <topology evidence="1">Single-pass membrane protein</topology>
    </subcellularLocation>
</comment>
<evidence type="ECO:0000259" key="6">
    <source>
        <dbReference type="Pfam" id="PF04991"/>
    </source>
</evidence>
<dbReference type="PANTHER" id="PTHR15407">
    <property type="entry name" value="FUKUTIN-RELATED"/>
    <property type="match status" value="1"/>
</dbReference>
<feature type="transmembrane region" description="Helical" evidence="5">
    <location>
        <begin position="21"/>
        <end position="40"/>
    </location>
</feature>
<gene>
    <name evidence="7" type="ORF">J8A68_003087</name>
</gene>
<evidence type="ECO:0000256" key="3">
    <source>
        <dbReference type="ARBA" id="ARBA00022989"/>
    </source>
</evidence>
<evidence type="ECO:0000256" key="2">
    <source>
        <dbReference type="ARBA" id="ARBA00022692"/>
    </source>
</evidence>
<feature type="domain" description="LicD/FKTN/FKRP nucleotidyltransferase" evidence="6">
    <location>
        <begin position="471"/>
        <end position="591"/>
    </location>
</feature>
<evidence type="ECO:0000256" key="4">
    <source>
        <dbReference type="ARBA" id="ARBA00023136"/>
    </source>
</evidence>
<keyword evidence="4 5" id="KW-0472">Membrane</keyword>
<dbReference type="GO" id="GO:0009100">
    <property type="term" value="P:glycoprotein metabolic process"/>
    <property type="evidence" value="ECO:0007669"/>
    <property type="project" value="UniProtKB-ARBA"/>
</dbReference>
<comment type="caution">
    <text evidence="7">The sequence shown here is derived from an EMBL/GenBank/DDBJ whole genome shotgun (WGS) entry which is preliminary data.</text>
</comment>
<name>A0A8J5QN63_9ASCO</name>
<protein>
    <recommendedName>
        <fullName evidence="6">LicD/FKTN/FKRP nucleotidyltransferase domain-containing protein</fullName>
    </recommendedName>
</protein>
<reference evidence="7 8" key="1">
    <citation type="journal article" date="2021" name="DNA Res.">
        <title>Genome analysis of Candida subhashii reveals its hybrid nature and dual mitochondrial genome conformations.</title>
        <authorList>
            <person name="Mixao V."/>
            <person name="Hegedusova E."/>
            <person name="Saus E."/>
            <person name="Pryszcz L.P."/>
            <person name="Cillingova A."/>
            <person name="Nosek J."/>
            <person name="Gabaldon T."/>
        </authorList>
    </citation>
    <scope>NUCLEOTIDE SEQUENCE [LARGE SCALE GENOMIC DNA]</scope>
    <source>
        <strain evidence="7 8">CBS 10753</strain>
    </source>
</reference>
<dbReference type="OrthoDB" id="444255at2759"/>
<evidence type="ECO:0000256" key="5">
    <source>
        <dbReference type="SAM" id="Phobius"/>
    </source>
</evidence>
<sequence length="783" mass="93486">MSGTPPPHGQFLHSLPKRRGYRLLFLAFTFISVLYFSLYISHLDSPKSVYHRPKKTNSQDIENTNPRKVSFEESVKRKFNQIAFNPERFYVAFTEDIEAQIQFDFTHFSKQTEDKHSWINRDTLFYDPRFTLSMYLNALKLEYQRLNNQDETNEIILPFHWADWIDLTLLNDELSKPLHLRKTCSYIQSVTFHNPDPKHFCFSNSELSKDEVTRLGYKSSTQLPGFIIHDHCMHRDKAFNDDRVLQAKSHAMTYLKKPISVIILNGTEGTYEFTVDQESNQRLVSSNLIERYITSNKLKNLKQVTLNHLELWENIQSIAKPTYLDPDDPGYELYTSMKSIKEDQTNLIQFPLNKDMFTHPEPIKQQIEALDRKRLENGLSLREQVYYQSMVDCDNYPDRYNNREFRYFRMPTIRVEDKRNHGKDKGWHYDWRFFNGALNYETPGWTQQEQEHRANIILDRLLRSWYRFATQKGFVSWIYHGPILSWYWNGMMFPFDNDIDIQMPISEVIRLAKYYNNTLVVEDPTEGYGKYLIDVIPYVHHRQLSKSENYIDARFIDVDSGLYIDITALSKSKAELPAGLWETGMGKLKKDKKDKNDKVEIYNERRKHFYELDELSPLRYTMLSGIPVFIPPKIIFRMSFAYRDGLSSYEFGGWYFVDRLNLWIKEQYFIPLFKFEEITMNGMVESQKLLDKVMSMTDDQVLRLLENDEILTEYYLTKNLTELHSQEIKYLFDDRGRDNIWLSKNQDSVKKYNELTKEFKLGKPLRKSLYYYENIERLKHKEK</sequence>
<dbReference type="EMBL" id="JAGSYN010000138">
    <property type="protein sequence ID" value="KAG7663435.1"/>
    <property type="molecule type" value="Genomic_DNA"/>
</dbReference>
<evidence type="ECO:0000256" key="1">
    <source>
        <dbReference type="ARBA" id="ARBA00004167"/>
    </source>
</evidence>
<dbReference type="Proteomes" id="UP000694255">
    <property type="component" value="Unassembled WGS sequence"/>
</dbReference>
<organism evidence="7 8">
    <name type="scientific">[Candida] subhashii</name>
    <dbReference type="NCBI Taxonomy" id="561895"/>
    <lineage>
        <taxon>Eukaryota</taxon>
        <taxon>Fungi</taxon>
        <taxon>Dikarya</taxon>
        <taxon>Ascomycota</taxon>
        <taxon>Saccharomycotina</taxon>
        <taxon>Pichiomycetes</taxon>
        <taxon>Debaryomycetaceae</taxon>
        <taxon>Spathaspora</taxon>
    </lineage>
</organism>
<accession>A0A8J5QN63</accession>
<keyword evidence="3 5" id="KW-1133">Transmembrane helix</keyword>
<keyword evidence="8" id="KW-1185">Reference proteome</keyword>
<dbReference type="AlphaFoldDB" id="A0A8J5QN63"/>
<proteinExistence type="predicted"/>
<dbReference type="RefSeq" id="XP_049263667.1">
    <property type="nucleotide sequence ID" value="XM_049406905.1"/>
</dbReference>